<dbReference type="CDD" id="cd00229">
    <property type="entry name" value="SGNH_hydrolase"/>
    <property type="match status" value="1"/>
</dbReference>
<organism evidence="2">
    <name type="scientific">Arcella intermedia</name>
    <dbReference type="NCBI Taxonomy" id="1963864"/>
    <lineage>
        <taxon>Eukaryota</taxon>
        <taxon>Amoebozoa</taxon>
        <taxon>Tubulinea</taxon>
        <taxon>Elardia</taxon>
        <taxon>Arcellinida</taxon>
        <taxon>Sphaerothecina</taxon>
        <taxon>Arcellidae</taxon>
        <taxon>Arcella</taxon>
    </lineage>
</organism>
<dbReference type="Gene3D" id="3.40.50.1110">
    <property type="entry name" value="SGNH hydrolase"/>
    <property type="match status" value="1"/>
</dbReference>
<evidence type="ECO:0000313" key="2">
    <source>
        <dbReference type="EMBL" id="NDV37554.1"/>
    </source>
</evidence>
<protein>
    <recommendedName>
        <fullName evidence="1">SGNH hydrolase-type esterase domain-containing protein</fullName>
    </recommendedName>
</protein>
<reference evidence="2" key="1">
    <citation type="journal article" date="2020" name="J. Eukaryot. Microbiol.">
        <title>De novo Sequencing, Assembly and Annotation of the Transcriptome for the Free-Living Testate Amoeba Arcella intermedia.</title>
        <authorList>
            <person name="Ribeiro G.M."/>
            <person name="Porfirio-Sousa A.L."/>
            <person name="Maurer-Alcala X.X."/>
            <person name="Katz L.A."/>
            <person name="Lahr D.J.G."/>
        </authorList>
    </citation>
    <scope>NUCLEOTIDE SEQUENCE</scope>
</reference>
<name>A0A6B2LKP0_9EUKA</name>
<dbReference type="InterPro" id="IPR013830">
    <property type="entry name" value="SGNH_hydro"/>
</dbReference>
<dbReference type="EMBL" id="GIBP01008585">
    <property type="protein sequence ID" value="NDV37554.1"/>
    <property type="molecule type" value="Transcribed_RNA"/>
</dbReference>
<feature type="domain" description="SGNH hydrolase-type esterase" evidence="1">
    <location>
        <begin position="2"/>
        <end position="167"/>
    </location>
</feature>
<dbReference type="AlphaFoldDB" id="A0A6B2LKP0"/>
<dbReference type="Pfam" id="PF13472">
    <property type="entry name" value="Lipase_GDSL_2"/>
    <property type="match status" value="1"/>
</dbReference>
<accession>A0A6B2LKP0</accession>
<dbReference type="PANTHER" id="PTHR30383">
    <property type="entry name" value="THIOESTERASE 1/PROTEASE 1/LYSOPHOSPHOLIPASE L1"/>
    <property type="match status" value="1"/>
</dbReference>
<proteinExistence type="predicted"/>
<dbReference type="PANTHER" id="PTHR30383:SF5">
    <property type="entry name" value="SGNH HYDROLASE-TYPE ESTERASE DOMAIN-CONTAINING PROTEIN"/>
    <property type="match status" value="1"/>
</dbReference>
<evidence type="ECO:0000259" key="1">
    <source>
        <dbReference type="Pfam" id="PF13472"/>
    </source>
</evidence>
<dbReference type="GO" id="GO:0004622">
    <property type="term" value="F:phosphatidylcholine lysophospholipase activity"/>
    <property type="evidence" value="ECO:0007669"/>
    <property type="project" value="TreeGrafter"/>
</dbReference>
<sequence>MALGDSLTQGWYNGGRNTHPYSIALQRCVDTSGASRYTIETAGVPGETSGELVVRAEGLAKAGRYEAVVVLSGTNDIGEATSAQIVANLQQIYAHFERAGSKLVLVTVPDSSHQIDWVIQKRNEVNAAIRAYCAAKAHTLVDLSAQLPYSREYWDDALHLNPTGYDRMGELIFAQLKELI</sequence>
<dbReference type="InterPro" id="IPR036514">
    <property type="entry name" value="SGNH_hydro_sf"/>
</dbReference>
<dbReference type="SUPFAM" id="SSF52266">
    <property type="entry name" value="SGNH hydrolase"/>
    <property type="match status" value="1"/>
</dbReference>
<dbReference type="InterPro" id="IPR051532">
    <property type="entry name" value="Ester_Hydrolysis_Enzymes"/>
</dbReference>